<keyword evidence="3" id="KW-1185">Reference proteome</keyword>
<dbReference type="InterPro" id="IPR003781">
    <property type="entry name" value="CoA-bd"/>
</dbReference>
<evidence type="ECO:0000313" key="2">
    <source>
        <dbReference type="EMBL" id="KAA6124442.1"/>
    </source>
</evidence>
<organism evidence="2 3">
    <name type="scientific">Cupriavidus cauae</name>
    <dbReference type="NCBI Taxonomy" id="2608999"/>
    <lineage>
        <taxon>Bacteria</taxon>
        <taxon>Pseudomonadati</taxon>
        <taxon>Pseudomonadota</taxon>
        <taxon>Betaproteobacteria</taxon>
        <taxon>Burkholderiales</taxon>
        <taxon>Burkholderiaceae</taxon>
        <taxon>Cupriavidus</taxon>
    </lineage>
</organism>
<dbReference type="Pfam" id="PF13380">
    <property type="entry name" value="CoA_binding_2"/>
    <property type="match status" value="1"/>
</dbReference>
<dbReference type="SUPFAM" id="SSF51735">
    <property type="entry name" value="NAD(P)-binding Rossmann-fold domains"/>
    <property type="match status" value="1"/>
</dbReference>
<reference evidence="2 3" key="1">
    <citation type="submission" date="2019-09" db="EMBL/GenBank/DDBJ databases">
        <title>Isolation of a novel species in the genus Cupriavidus from patients with sepsis using whole genome sequencing.</title>
        <authorList>
            <person name="Kweon O.J."/>
            <person name="Lee M.-K."/>
        </authorList>
    </citation>
    <scope>NUCLEOTIDE SEQUENCE [LARGE SCALE GENOMIC DNA]</scope>
    <source>
        <strain evidence="2 3">MKL-01</strain>
    </source>
</reference>
<dbReference type="RefSeq" id="WP_150083130.1">
    <property type="nucleotide sequence ID" value="NZ_VWRN01000031.1"/>
</dbReference>
<sequence length="141" mass="15288">MDTMQADIEGMLKLRTVAVVGLSDKPERASHEVAAFLQRHGHRIVPINPNHAGESILGERCHASLHDAAQVLAAEGARIEWVDIFRRSPDVPPVVEEAIAIGARGVWLQLGIVNDEALARAKDAGLMAVQDRCSKIETTRG</sequence>
<dbReference type="EMBL" id="VWRN01000031">
    <property type="protein sequence ID" value="KAA6124442.1"/>
    <property type="molecule type" value="Genomic_DNA"/>
</dbReference>
<dbReference type="InterPro" id="IPR036291">
    <property type="entry name" value="NAD(P)-bd_dom_sf"/>
</dbReference>
<evidence type="ECO:0000259" key="1">
    <source>
        <dbReference type="SMART" id="SM00881"/>
    </source>
</evidence>
<protein>
    <submittedName>
        <fullName evidence="2">CoA-binding protein</fullName>
    </submittedName>
</protein>
<dbReference type="PANTHER" id="PTHR33303">
    <property type="entry name" value="CYTOPLASMIC PROTEIN-RELATED"/>
    <property type="match status" value="1"/>
</dbReference>
<accession>A0A5M8ANY2</accession>
<dbReference type="SMART" id="SM00881">
    <property type="entry name" value="CoA_binding"/>
    <property type="match status" value="1"/>
</dbReference>
<feature type="domain" description="CoA-binding" evidence="1">
    <location>
        <begin position="11"/>
        <end position="112"/>
    </location>
</feature>
<proteinExistence type="predicted"/>
<comment type="caution">
    <text evidence="2">The sequence shown here is derived from an EMBL/GenBank/DDBJ whole genome shotgun (WGS) entry which is preliminary data.</text>
</comment>
<dbReference type="Proteomes" id="UP000324324">
    <property type="component" value="Unassembled WGS sequence"/>
</dbReference>
<name>A0A5M8ANY2_9BURK</name>
<dbReference type="Gene3D" id="3.40.50.720">
    <property type="entry name" value="NAD(P)-binding Rossmann-like Domain"/>
    <property type="match status" value="1"/>
</dbReference>
<dbReference type="PANTHER" id="PTHR33303:SF2">
    <property type="entry name" value="COA-BINDING DOMAIN-CONTAINING PROTEIN"/>
    <property type="match status" value="1"/>
</dbReference>
<dbReference type="AlphaFoldDB" id="A0A5M8ANY2"/>
<gene>
    <name evidence="2" type="ORF">F1599_11015</name>
</gene>
<evidence type="ECO:0000313" key="3">
    <source>
        <dbReference type="Proteomes" id="UP000324324"/>
    </source>
</evidence>